<protein>
    <submittedName>
        <fullName evidence="1">Uncharacterized protein</fullName>
    </submittedName>
</protein>
<proteinExistence type="predicted"/>
<dbReference type="HOGENOM" id="CLU_1210731_0_0_1"/>
<evidence type="ECO:0000313" key="1">
    <source>
        <dbReference type="EMBL" id="EGT54124.1"/>
    </source>
</evidence>
<evidence type="ECO:0000313" key="2">
    <source>
        <dbReference type="Proteomes" id="UP000008068"/>
    </source>
</evidence>
<organism evidence="2">
    <name type="scientific">Caenorhabditis brenneri</name>
    <name type="common">Nematode worm</name>
    <dbReference type="NCBI Taxonomy" id="135651"/>
    <lineage>
        <taxon>Eukaryota</taxon>
        <taxon>Metazoa</taxon>
        <taxon>Ecdysozoa</taxon>
        <taxon>Nematoda</taxon>
        <taxon>Chromadorea</taxon>
        <taxon>Rhabditida</taxon>
        <taxon>Rhabditina</taxon>
        <taxon>Rhabditomorpha</taxon>
        <taxon>Rhabditoidea</taxon>
        <taxon>Rhabditidae</taxon>
        <taxon>Peloderinae</taxon>
        <taxon>Caenorhabditis</taxon>
    </lineage>
</organism>
<reference evidence="2" key="1">
    <citation type="submission" date="2011-07" db="EMBL/GenBank/DDBJ databases">
        <authorList>
            <consortium name="Caenorhabditis brenneri Sequencing and Analysis Consortium"/>
            <person name="Wilson R.K."/>
        </authorList>
    </citation>
    <scope>NUCLEOTIDE SEQUENCE [LARGE SCALE GENOMIC DNA]</scope>
    <source>
        <strain evidence="2">PB2801</strain>
    </source>
</reference>
<dbReference type="EMBL" id="GL379792">
    <property type="protein sequence ID" value="EGT54124.1"/>
    <property type="molecule type" value="Genomic_DNA"/>
</dbReference>
<gene>
    <name evidence="1" type="ORF">CAEBREN_25661</name>
</gene>
<dbReference type="Proteomes" id="UP000008068">
    <property type="component" value="Unassembled WGS sequence"/>
</dbReference>
<sequence length="229" mass="27120">MFKTLSKELRFNGQVFLHTGNMLYFNRDRLLKPGQFTDTEISHFKTSLLICFEEDTGHNSIHFLAYMKLLSMALNISIERGFRTDELLPTILKKIGPYRGNQRLVEMCFANALKLYISEQESSRKKIFKMECFLNIETSMRLAQRFPKNYALEFLLQIYRFHLNGHNREPYSTEELEVLMADIEIMMNQYHQNSENSGIFFYVANRSSNLVAQDFAAWVFQKVYRQRCI</sequence>
<keyword evidence="2" id="KW-1185">Reference proteome</keyword>
<dbReference type="AlphaFoldDB" id="G0MF41"/>
<name>G0MF41_CAEBE</name>
<accession>G0MF41</accession>
<dbReference type="InParanoid" id="G0MF41"/>